<feature type="domain" description="Shikimate dehydrogenase substrate binding N-terminal" evidence="1">
    <location>
        <begin position="6"/>
        <end position="88"/>
    </location>
</feature>
<dbReference type="SUPFAM" id="SSF53223">
    <property type="entry name" value="Aminoacid dehydrogenase-like, N-terminal domain"/>
    <property type="match status" value="1"/>
</dbReference>
<dbReference type="Gene3D" id="3.40.50.10860">
    <property type="entry name" value="Leucine Dehydrogenase, chain A, domain 1"/>
    <property type="match status" value="1"/>
</dbReference>
<dbReference type="InterPro" id="IPR013708">
    <property type="entry name" value="Shikimate_DH-bd_N"/>
</dbReference>
<accession>A0A6J6KXQ9</accession>
<evidence type="ECO:0000259" key="1">
    <source>
        <dbReference type="Pfam" id="PF08501"/>
    </source>
</evidence>
<dbReference type="InterPro" id="IPR046346">
    <property type="entry name" value="Aminoacid_DH-like_N_sf"/>
</dbReference>
<proteinExistence type="predicted"/>
<gene>
    <name evidence="2" type="ORF">UFOPK2234_00605</name>
</gene>
<dbReference type="AlphaFoldDB" id="A0A6J6KXQ9"/>
<dbReference type="GO" id="GO:0019632">
    <property type="term" value="P:shikimate metabolic process"/>
    <property type="evidence" value="ECO:0007669"/>
    <property type="project" value="TreeGrafter"/>
</dbReference>
<dbReference type="InterPro" id="IPR036291">
    <property type="entry name" value="NAD(P)-bd_dom_sf"/>
</dbReference>
<protein>
    <submittedName>
        <fullName evidence="2">Unannotated protein</fullName>
    </submittedName>
</protein>
<sequence>MIKLGVAGSPINHSLSPVIHLAAYKELKIDAEFDAFEINENTFKDFYQDAKKKNFRGLALTMPLKEVCIDYLDLVEPVARQITSVNTIVFKSSGGNGFSTDLLAFKNLLFPYFGKEIAILGAGGTARAALGALKGTNTKVKILTRSSSRHPKMIEAASDTDIAFVEWNDFSSIQNSNLIISTTPKGSTDSFVVNESNADLFEVLYHPWPTKLVENYQRLGKQVIGGLSLLVEQALFQIQKFSEEDFDFDVMRTKLLKVAEQAANK</sequence>
<dbReference type="GO" id="GO:0050661">
    <property type="term" value="F:NADP binding"/>
    <property type="evidence" value="ECO:0007669"/>
    <property type="project" value="TreeGrafter"/>
</dbReference>
<evidence type="ECO:0000313" key="2">
    <source>
        <dbReference type="EMBL" id="CAB4653658.1"/>
    </source>
</evidence>
<dbReference type="Pfam" id="PF08501">
    <property type="entry name" value="Shikimate_dh_N"/>
    <property type="match status" value="1"/>
</dbReference>
<dbReference type="SUPFAM" id="SSF51735">
    <property type="entry name" value="NAD(P)-binding Rossmann-fold domains"/>
    <property type="match status" value="1"/>
</dbReference>
<dbReference type="PANTHER" id="PTHR21089">
    <property type="entry name" value="SHIKIMATE DEHYDROGENASE"/>
    <property type="match status" value="1"/>
</dbReference>
<dbReference type="EMBL" id="CAEZWG010000110">
    <property type="protein sequence ID" value="CAB4653658.1"/>
    <property type="molecule type" value="Genomic_DNA"/>
</dbReference>
<name>A0A6J6KXQ9_9ZZZZ</name>
<dbReference type="InterPro" id="IPR022893">
    <property type="entry name" value="Shikimate_DH_fam"/>
</dbReference>
<dbReference type="GO" id="GO:0004764">
    <property type="term" value="F:shikimate 3-dehydrogenase (NADP+) activity"/>
    <property type="evidence" value="ECO:0007669"/>
    <property type="project" value="InterPro"/>
</dbReference>
<dbReference type="GO" id="GO:0009423">
    <property type="term" value="P:chorismate biosynthetic process"/>
    <property type="evidence" value="ECO:0007669"/>
    <property type="project" value="TreeGrafter"/>
</dbReference>
<reference evidence="2" key="1">
    <citation type="submission" date="2020-05" db="EMBL/GenBank/DDBJ databases">
        <authorList>
            <person name="Chiriac C."/>
            <person name="Salcher M."/>
            <person name="Ghai R."/>
            <person name="Kavagutti S V."/>
        </authorList>
    </citation>
    <scope>NUCLEOTIDE SEQUENCE</scope>
</reference>
<dbReference type="GO" id="GO:0005829">
    <property type="term" value="C:cytosol"/>
    <property type="evidence" value="ECO:0007669"/>
    <property type="project" value="TreeGrafter"/>
</dbReference>
<dbReference type="Gene3D" id="3.40.50.720">
    <property type="entry name" value="NAD(P)-binding Rossmann-like Domain"/>
    <property type="match status" value="1"/>
</dbReference>
<organism evidence="2">
    <name type="scientific">freshwater metagenome</name>
    <dbReference type="NCBI Taxonomy" id="449393"/>
    <lineage>
        <taxon>unclassified sequences</taxon>
        <taxon>metagenomes</taxon>
        <taxon>ecological metagenomes</taxon>
    </lineage>
</organism>
<dbReference type="PANTHER" id="PTHR21089:SF1">
    <property type="entry name" value="BIFUNCTIONAL 3-DEHYDROQUINATE DEHYDRATASE_SHIKIMATE DEHYDROGENASE, CHLOROPLASTIC"/>
    <property type="match status" value="1"/>
</dbReference>